<accession>A0ABY2SP37</accession>
<evidence type="ECO:0000313" key="4">
    <source>
        <dbReference type="Proteomes" id="UP000305202"/>
    </source>
</evidence>
<dbReference type="RefSeq" id="WP_136990813.1">
    <property type="nucleotide sequence ID" value="NZ_SZPQ01000019.1"/>
</dbReference>
<keyword evidence="2" id="KW-0812">Transmembrane</keyword>
<keyword evidence="2" id="KW-1133">Transmembrane helix</keyword>
<keyword evidence="2" id="KW-0472">Membrane</keyword>
<feature type="transmembrane region" description="Helical" evidence="2">
    <location>
        <begin position="48"/>
        <end position="72"/>
    </location>
</feature>
<evidence type="ECO:0000256" key="1">
    <source>
        <dbReference type="SAM" id="MobiDB-lite"/>
    </source>
</evidence>
<keyword evidence="4" id="KW-1185">Reference proteome</keyword>
<reference evidence="3 4" key="1">
    <citation type="submission" date="2019-04" db="EMBL/GenBank/DDBJ databases">
        <authorList>
            <person name="Li M."/>
            <person name="Gao C."/>
        </authorList>
    </citation>
    <scope>NUCLEOTIDE SEQUENCE [LARGE SCALE GENOMIC DNA]</scope>
    <source>
        <strain evidence="3 4">BGMRC 2031</strain>
    </source>
</reference>
<proteinExistence type="predicted"/>
<dbReference type="Proteomes" id="UP000305202">
    <property type="component" value="Unassembled WGS sequence"/>
</dbReference>
<protein>
    <submittedName>
        <fullName evidence="3">Uncharacterized protein</fullName>
    </submittedName>
</protein>
<evidence type="ECO:0000313" key="3">
    <source>
        <dbReference type="EMBL" id="TKI05524.1"/>
    </source>
</evidence>
<comment type="caution">
    <text evidence="3">The sequence shown here is derived from an EMBL/GenBank/DDBJ whole genome shotgun (WGS) entry which is preliminary data.</text>
</comment>
<evidence type="ECO:0000256" key="2">
    <source>
        <dbReference type="SAM" id="Phobius"/>
    </source>
</evidence>
<organism evidence="3 4">
    <name type="scientific">Martelella alba</name>
    <dbReference type="NCBI Taxonomy" id="2590451"/>
    <lineage>
        <taxon>Bacteria</taxon>
        <taxon>Pseudomonadati</taxon>
        <taxon>Pseudomonadota</taxon>
        <taxon>Alphaproteobacteria</taxon>
        <taxon>Hyphomicrobiales</taxon>
        <taxon>Aurantimonadaceae</taxon>
        <taxon>Martelella</taxon>
    </lineage>
</organism>
<feature type="region of interest" description="Disordered" evidence="1">
    <location>
        <begin position="105"/>
        <end position="130"/>
    </location>
</feature>
<dbReference type="EMBL" id="SZPQ01000019">
    <property type="protein sequence ID" value="TKI05524.1"/>
    <property type="molecule type" value="Genomic_DNA"/>
</dbReference>
<feature type="transmembrane region" description="Helical" evidence="2">
    <location>
        <begin position="12"/>
        <end position="36"/>
    </location>
</feature>
<name>A0ABY2SP37_9HYPH</name>
<gene>
    <name evidence="3" type="ORF">FCN80_14220</name>
</gene>
<sequence>MRYFGTHRRHPARFGLLFLVMVVVLTLLVMSLWNTLFPALFGFKSLSFWNALGLLVLCRILFGGMGVGPLMFKMARDNRQLHERWLRMSDEEKQAFFQARQWGHGRNCRRCGPDAPEDSESSESREHTGQ</sequence>